<dbReference type="InterPro" id="IPR000630">
    <property type="entry name" value="Ribosomal_uS8"/>
</dbReference>
<evidence type="ECO:0000256" key="5">
    <source>
        <dbReference type="ARBA" id="ARBA00023274"/>
    </source>
</evidence>
<organism evidence="10 11">
    <name type="scientific">Ectothiorhodosinus mongolicus</name>
    <dbReference type="NCBI Taxonomy" id="233100"/>
    <lineage>
        <taxon>Bacteria</taxon>
        <taxon>Pseudomonadati</taxon>
        <taxon>Pseudomonadota</taxon>
        <taxon>Gammaproteobacteria</taxon>
        <taxon>Chromatiales</taxon>
        <taxon>Ectothiorhodospiraceae</taxon>
        <taxon>Ectothiorhodosinus</taxon>
    </lineage>
</organism>
<dbReference type="GO" id="GO:0005840">
    <property type="term" value="C:ribosome"/>
    <property type="evidence" value="ECO:0007669"/>
    <property type="project" value="UniProtKB-KW"/>
</dbReference>
<protein>
    <recommendedName>
        <fullName evidence="6 8">Small ribosomal subunit protein uS8</fullName>
    </recommendedName>
</protein>
<evidence type="ECO:0000256" key="2">
    <source>
        <dbReference type="ARBA" id="ARBA00022730"/>
    </source>
</evidence>
<dbReference type="AlphaFoldDB" id="A0A1R3W0C3"/>
<dbReference type="GO" id="GO:0019843">
    <property type="term" value="F:rRNA binding"/>
    <property type="evidence" value="ECO:0007669"/>
    <property type="project" value="UniProtKB-UniRule"/>
</dbReference>
<comment type="function">
    <text evidence="8">One of the primary rRNA binding proteins, it binds directly to 16S rRNA central domain where it helps coordinate assembly of the platform of the 30S subunit.</text>
</comment>
<dbReference type="Pfam" id="PF00410">
    <property type="entry name" value="Ribosomal_S8"/>
    <property type="match status" value="1"/>
</dbReference>
<dbReference type="GO" id="GO:0006412">
    <property type="term" value="P:translation"/>
    <property type="evidence" value="ECO:0007669"/>
    <property type="project" value="UniProtKB-UniRule"/>
</dbReference>
<proteinExistence type="inferred from homology"/>
<dbReference type="OrthoDB" id="9802617at2"/>
<dbReference type="GO" id="GO:1990904">
    <property type="term" value="C:ribonucleoprotein complex"/>
    <property type="evidence" value="ECO:0007669"/>
    <property type="project" value="UniProtKB-KW"/>
</dbReference>
<evidence type="ECO:0000256" key="7">
    <source>
        <dbReference type="ARBA" id="ARBA00046740"/>
    </source>
</evidence>
<dbReference type="InterPro" id="IPR035987">
    <property type="entry name" value="Ribosomal_uS8_sf"/>
</dbReference>
<dbReference type="Proteomes" id="UP000223759">
    <property type="component" value="Unassembled WGS sequence"/>
</dbReference>
<dbReference type="Gene3D" id="3.30.1370.30">
    <property type="match status" value="1"/>
</dbReference>
<dbReference type="InterPro" id="IPR047863">
    <property type="entry name" value="Ribosomal_uS8_CS"/>
</dbReference>
<dbReference type="PANTHER" id="PTHR11758">
    <property type="entry name" value="40S RIBOSOMAL PROTEIN S15A"/>
    <property type="match status" value="1"/>
</dbReference>
<dbReference type="FunFam" id="3.30.1370.30:FF:000002">
    <property type="entry name" value="30S ribosomal protein S8"/>
    <property type="match status" value="1"/>
</dbReference>
<dbReference type="Gene3D" id="3.30.1490.10">
    <property type="match status" value="1"/>
</dbReference>
<accession>A0A1R3W0C3</accession>
<evidence type="ECO:0000256" key="6">
    <source>
        <dbReference type="ARBA" id="ARBA00035258"/>
    </source>
</evidence>
<dbReference type="HAMAP" id="MF_01302_B">
    <property type="entry name" value="Ribosomal_uS8_B"/>
    <property type="match status" value="1"/>
</dbReference>
<dbReference type="RefSeq" id="WP_076755778.1">
    <property type="nucleotide sequence ID" value="NZ_CP023018.1"/>
</dbReference>
<dbReference type="NCBIfam" id="NF001109">
    <property type="entry name" value="PRK00136.1"/>
    <property type="match status" value="1"/>
</dbReference>
<dbReference type="GO" id="GO:0003735">
    <property type="term" value="F:structural constituent of ribosome"/>
    <property type="evidence" value="ECO:0007669"/>
    <property type="project" value="InterPro"/>
</dbReference>
<dbReference type="GO" id="GO:0005737">
    <property type="term" value="C:cytoplasm"/>
    <property type="evidence" value="ECO:0007669"/>
    <property type="project" value="UniProtKB-ARBA"/>
</dbReference>
<gene>
    <name evidence="8" type="primary">rpsH</name>
    <name evidence="10" type="ORF">SAMN05216526_1410</name>
</gene>
<evidence type="ECO:0000256" key="4">
    <source>
        <dbReference type="ARBA" id="ARBA00022980"/>
    </source>
</evidence>
<dbReference type="PROSITE" id="PS00053">
    <property type="entry name" value="RIBOSOMAL_S8"/>
    <property type="match status" value="1"/>
</dbReference>
<evidence type="ECO:0000256" key="9">
    <source>
        <dbReference type="RuleBase" id="RU003660"/>
    </source>
</evidence>
<keyword evidence="4 8" id="KW-0689">Ribosomal protein</keyword>
<reference evidence="10 11" key="1">
    <citation type="submission" date="2017-01" db="EMBL/GenBank/DDBJ databases">
        <authorList>
            <person name="Mah S.A."/>
            <person name="Swanson W.J."/>
            <person name="Moy G.W."/>
            <person name="Vacquier V.D."/>
        </authorList>
    </citation>
    <scope>NUCLEOTIDE SEQUENCE [LARGE SCALE GENOMIC DNA]</scope>
    <source>
        <strain evidence="10 11">M9</strain>
    </source>
</reference>
<comment type="subunit">
    <text evidence="7 8">Part of the 30S ribosomal subunit. Contacts proteins S5 and S12.</text>
</comment>
<sequence>MSMTDPVADMLTRIRNGQHAAKTEVSLPASKLKLAIANVLKDEGYVGDIQVSEADKKAVMTIKLKYFQGSPVIEKLKRISRPGLRIYRSKDELPSVIGGLGVAVVSTSKGVMTDRQARAQGQGGEVLCIVS</sequence>
<comment type="similarity">
    <text evidence="1 8 9">Belongs to the universal ribosomal protein uS8 family.</text>
</comment>
<dbReference type="STRING" id="233100.SAMN05216526_1410"/>
<evidence type="ECO:0000313" key="10">
    <source>
        <dbReference type="EMBL" id="SIT70826.1"/>
    </source>
</evidence>
<keyword evidence="3 8" id="KW-0694">RNA-binding</keyword>
<name>A0A1R3W0C3_9GAMM</name>
<keyword evidence="5 8" id="KW-0687">Ribonucleoprotein</keyword>
<evidence type="ECO:0000256" key="1">
    <source>
        <dbReference type="ARBA" id="ARBA00006471"/>
    </source>
</evidence>
<dbReference type="FunFam" id="3.30.1490.10:FF:000001">
    <property type="entry name" value="30S ribosomal protein S8"/>
    <property type="match status" value="1"/>
</dbReference>
<keyword evidence="11" id="KW-1185">Reference proteome</keyword>
<evidence type="ECO:0000256" key="8">
    <source>
        <dbReference type="HAMAP-Rule" id="MF_01302"/>
    </source>
</evidence>
<dbReference type="SUPFAM" id="SSF56047">
    <property type="entry name" value="Ribosomal protein S8"/>
    <property type="match status" value="1"/>
</dbReference>
<evidence type="ECO:0000313" key="11">
    <source>
        <dbReference type="Proteomes" id="UP000223759"/>
    </source>
</evidence>
<dbReference type="EMBL" id="FTPK01000002">
    <property type="protein sequence ID" value="SIT70826.1"/>
    <property type="molecule type" value="Genomic_DNA"/>
</dbReference>
<evidence type="ECO:0000256" key="3">
    <source>
        <dbReference type="ARBA" id="ARBA00022884"/>
    </source>
</evidence>
<keyword evidence="2 8" id="KW-0699">rRNA-binding</keyword>